<feature type="chain" id="PRO_5008035973" evidence="1">
    <location>
        <begin position="27"/>
        <end position="42"/>
    </location>
</feature>
<organism evidence="2 3">
    <name type="scientific">Blautia obeum</name>
    <dbReference type="NCBI Taxonomy" id="40520"/>
    <lineage>
        <taxon>Bacteria</taxon>
        <taxon>Bacillati</taxon>
        <taxon>Bacillota</taxon>
        <taxon>Clostridia</taxon>
        <taxon>Lachnospirales</taxon>
        <taxon>Lachnospiraceae</taxon>
        <taxon>Blautia</taxon>
    </lineage>
</organism>
<protein>
    <submittedName>
        <fullName evidence="2">Uncharacterized protein</fullName>
    </submittedName>
</protein>
<name>A0A174VPQ4_9FIRM</name>
<evidence type="ECO:0000313" key="3">
    <source>
        <dbReference type="Proteomes" id="UP000095762"/>
    </source>
</evidence>
<dbReference type="RefSeq" id="WP_256281434.1">
    <property type="nucleotide sequence ID" value="NZ_CZBP01000037.1"/>
</dbReference>
<sequence length="42" mass="4579">MRFKKWIPGIMLGAMMAAKVTVPVMADNINSGSTPPDRIFEG</sequence>
<keyword evidence="1" id="KW-0732">Signal</keyword>
<dbReference type="EMBL" id="CZBP01000037">
    <property type="protein sequence ID" value="CUQ36773.1"/>
    <property type="molecule type" value="Genomic_DNA"/>
</dbReference>
<evidence type="ECO:0000256" key="1">
    <source>
        <dbReference type="SAM" id="SignalP"/>
    </source>
</evidence>
<accession>A0A174VPQ4</accession>
<reference evidence="2 3" key="1">
    <citation type="submission" date="2015-09" db="EMBL/GenBank/DDBJ databases">
        <authorList>
            <consortium name="Pathogen Informatics"/>
        </authorList>
    </citation>
    <scope>NUCLEOTIDE SEQUENCE [LARGE SCALE GENOMIC DNA]</scope>
    <source>
        <strain evidence="2 3">2789STDY5834957</strain>
    </source>
</reference>
<proteinExistence type="predicted"/>
<feature type="signal peptide" evidence="1">
    <location>
        <begin position="1"/>
        <end position="26"/>
    </location>
</feature>
<dbReference type="Proteomes" id="UP000095762">
    <property type="component" value="Unassembled WGS sequence"/>
</dbReference>
<dbReference type="AlphaFoldDB" id="A0A174VPQ4"/>
<evidence type="ECO:0000313" key="2">
    <source>
        <dbReference type="EMBL" id="CUQ36773.1"/>
    </source>
</evidence>
<gene>
    <name evidence="2" type="ORF">ERS852569_03421</name>
</gene>